<dbReference type="GO" id="GO:0005507">
    <property type="term" value="F:copper ion binding"/>
    <property type="evidence" value="ECO:0007669"/>
    <property type="project" value="InterPro"/>
</dbReference>
<dbReference type="InterPro" id="IPR018152">
    <property type="entry name" value="SOD_Cu/Zn_BS"/>
</dbReference>
<dbReference type="EC" id="1.15.1.1" evidence="3"/>
<dbReference type="RefSeq" id="WP_160800290.1">
    <property type="nucleotide sequence ID" value="NZ_WUUL01000002.1"/>
</dbReference>
<dbReference type="AlphaFoldDB" id="A0A6I4VRA5"/>
<evidence type="ECO:0000259" key="4">
    <source>
        <dbReference type="Pfam" id="PF00080"/>
    </source>
</evidence>
<dbReference type="InterPro" id="IPR001424">
    <property type="entry name" value="SOD_Cu_Zn_dom"/>
</dbReference>
<evidence type="ECO:0000313" key="6">
    <source>
        <dbReference type="Proteomes" id="UP000430692"/>
    </source>
</evidence>
<dbReference type="InterPro" id="IPR036423">
    <property type="entry name" value="SOD-like_Cu/Zn_dom_sf"/>
</dbReference>
<evidence type="ECO:0000256" key="2">
    <source>
        <dbReference type="ARBA" id="ARBA00024900"/>
    </source>
</evidence>
<dbReference type="Proteomes" id="UP000430692">
    <property type="component" value="Unassembled WGS sequence"/>
</dbReference>
<comment type="catalytic activity">
    <reaction evidence="3">
        <text>2 superoxide + 2 H(+) = H2O2 + O2</text>
        <dbReference type="Rhea" id="RHEA:20696"/>
        <dbReference type="ChEBI" id="CHEBI:15378"/>
        <dbReference type="ChEBI" id="CHEBI:15379"/>
        <dbReference type="ChEBI" id="CHEBI:16240"/>
        <dbReference type="ChEBI" id="CHEBI:18421"/>
        <dbReference type="EC" id="1.15.1.1"/>
    </reaction>
</comment>
<organism evidence="5 6">
    <name type="scientific">Shimazuella alba</name>
    <dbReference type="NCBI Taxonomy" id="2690964"/>
    <lineage>
        <taxon>Bacteria</taxon>
        <taxon>Bacillati</taxon>
        <taxon>Bacillota</taxon>
        <taxon>Bacilli</taxon>
        <taxon>Bacillales</taxon>
        <taxon>Thermoactinomycetaceae</taxon>
        <taxon>Shimazuella</taxon>
    </lineage>
</organism>
<evidence type="ECO:0000256" key="1">
    <source>
        <dbReference type="ARBA" id="ARBA00010457"/>
    </source>
</evidence>
<dbReference type="EMBL" id="WUUL01000002">
    <property type="protein sequence ID" value="MXQ52951.1"/>
    <property type="molecule type" value="Genomic_DNA"/>
</dbReference>
<dbReference type="PRINTS" id="PR00068">
    <property type="entry name" value="CUZNDISMTASE"/>
</dbReference>
<protein>
    <recommendedName>
        <fullName evidence="3">Superoxide dismutase [Cu-Zn]</fullName>
        <ecNumber evidence="3">1.15.1.1</ecNumber>
    </recommendedName>
</protein>
<dbReference type="Pfam" id="PF00080">
    <property type="entry name" value="Sod_Cu"/>
    <property type="match status" value="1"/>
</dbReference>
<gene>
    <name evidence="5" type="ORF">GSM42_04220</name>
</gene>
<comment type="similarity">
    <text evidence="1 3">Belongs to the Cu-Zn superoxide dismutase family.</text>
</comment>
<comment type="caution">
    <text evidence="5">The sequence shown here is derived from an EMBL/GenBank/DDBJ whole genome shotgun (WGS) entry which is preliminary data.</text>
</comment>
<comment type="cofactor">
    <cofactor evidence="3">
        <name>Cu cation</name>
        <dbReference type="ChEBI" id="CHEBI:23378"/>
    </cofactor>
    <text evidence="3">Binds 1 copper ion per subunit.</text>
</comment>
<keyword evidence="3" id="KW-0479">Metal-binding</keyword>
<proteinExistence type="inferred from homology"/>
<keyword evidence="3" id="KW-0560">Oxidoreductase</keyword>
<evidence type="ECO:0000313" key="5">
    <source>
        <dbReference type="EMBL" id="MXQ52951.1"/>
    </source>
</evidence>
<reference evidence="5 6" key="1">
    <citation type="submission" date="2019-12" db="EMBL/GenBank/DDBJ databases">
        <title>Whole-genome analyses of novel actinobacteria.</title>
        <authorList>
            <person name="Sahin N."/>
            <person name="Saygin H."/>
        </authorList>
    </citation>
    <scope>NUCLEOTIDE SEQUENCE [LARGE SCALE GENOMIC DNA]</scope>
    <source>
        <strain evidence="5 6">KC615</strain>
    </source>
</reference>
<accession>A0A6I4VRA5</accession>
<dbReference type="SUPFAM" id="SSF49329">
    <property type="entry name" value="Cu,Zn superoxide dismutase-like"/>
    <property type="match status" value="1"/>
</dbReference>
<comment type="function">
    <text evidence="2">Destroys radicals which are normally produced within the cells and which are toxic to biological systems. May play a role in favoring mycobacterial survival in phagocytes.</text>
</comment>
<dbReference type="PROSITE" id="PS51257">
    <property type="entry name" value="PROKAR_LIPOPROTEIN"/>
    <property type="match status" value="1"/>
</dbReference>
<dbReference type="CDD" id="cd00305">
    <property type="entry name" value="Cu-Zn_Superoxide_Dismutase"/>
    <property type="match status" value="1"/>
</dbReference>
<comment type="cofactor">
    <cofactor evidence="3">
        <name>Zn(2+)</name>
        <dbReference type="ChEBI" id="CHEBI:29105"/>
    </cofactor>
    <text evidence="3">Binds 1 zinc ion per subunit.</text>
</comment>
<name>A0A6I4VRA5_9BACL</name>
<dbReference type="Gene3D" id="2.60.40.200">
    <property type="entry name" value="Superoxide dismutase, copper/zinc binding domain"/>
    <property type="match status" value="1"/>
</dbReference>
<keyword evidence="3" id="KW-0862">Zinc</keyword>
<dbReference type="PANTHER" id="PTHR10003">
    <property type="entry name" value="SUPEROXIDE DISMUTASE CU-ZN -RELATED"/>
    <property type="match status" value="1"/>
</dbReference>
<keyword evidence="3" id="KW-0186">Copper</keyword>
<feature type="domain" description="Superoxide dismutase copper/zinc binding" evidence="4">
    <location>
        <begin position="41"/>
        <end position="172"/>
    </location>
</feature>
<keyword evidence="6" id="KW-1185">Reference proteome</keyword>
<dbReference type="PROSITE" id="PS00332">
    <property type="entry name" value="SOD_CU_ZN_2"/>
    <property type="match status" value="1"/>
</dbReference>
<sequence>MKYSLLLAIFVASTTLVGCSDAAKSKEAVAQMMDSKGMNVGTIQLTESQDGVHMKMNVKNLPVGAHAFHIHTVGKCTAPDFKSAGPHFNPTDKEHGHLNPKGSHAGDLGNITVKSDGTFTLTKTIAGVTLEKGQKNSLFQTGGTAFVIHEKPDDEKSNPAGNAGSRIVCGVVK</sequence>
<dbReference type="InterPro" id="IPR024134">
    <property type="entry name" value="SOD_Cu/Zn_/chaperone"/>
</dbReference>
<dbReference type="GO" id="GO:0004784">
    <property type="term" value="F:superoxide dismutase activity"/>
    <property type="evidence" value="ECO:0007669"/>
    <property type="project" value="UniProtKB-EC"/>
</dbReference>
<evidence type="ECO:0000256" key="3">
    <source>
        <dbReference type="RuleBase" id="RU000393"/>
    </source>
</evidence>